<name>A0A498HYB9_MALDO</name>
<reference evidence="2 3" key="1">
    <citation type="submission" date="2018-10" db="EMBL/GenBank/DDBJ databases">
        <title>A high-quality apple genome assembly.</title>
        <authorList>
            <person name="Hu J."/>
        </authorList>
    </citation>
    <scope>NUCLEOTIDE SEQUENCE [LARGE SCALE GENOMIC DNA]</scope>
    <source>
        <strain evidence="3">cv. HFTH1</strain>
        <tissue evidence="2">Young leaf</tissue>
    </source>
</reference>
<feature type="region of interest" description="Disordered" evidence="1">
    <location>
        <begin position="1"/>
        <end position="25"/>
    </location>
</feature>
<organism evidence="2 3">
    <name type="scientific">Malus domestica</name>
    <name type="common">Apple</name>
    <name type="synonym">Pyrus malus</name>
    <dbReference type="NCBI Taxonomy" id="3750"/>
    <lineage>
        <taxon>Eukaryota</taxon>
        <taxon>Viridiplantae</taxon>
        <taxon>Streptophyta</taxon>
        <taxon>Embryophyta</taxon>
        <taxon>Tracheophyta</taxon>
        <taxon>Spermatophyta</taxon>
        <taxon>Magnoliopsida</taxon>
        <taxon>eudicotyledons</taxon>
        <taxon>Gunneridae</taxon>
        <taxon>Pentapetalae</taxon>
        <taxon>rosids</taxon>
        <taxon>fabids</taxon>
        <taxon>Rosales</taxon>
        <taxon>Rosaceae</taxon>
        <taxon>Amygdaloideae</taxon>
        <taxon>Maleae</taxon>
        <taxon>Malus</taxon>
    </lineage>
</organism>
<evidence type="ECO:0000313" key="3">
    <source>
        <dbReference type="Proteomes" id="UP000290289"/>
    </source>
</evidence>
<evidence type="ECO:0000313" key="2">
    <source>
        <dbReference type="EMBL" id="RXH76386.1"/>
    </source>
</evidence>
<comment type="caution">
    <text evidence="2">The sequence shown here is derived from an EMBL/GenBank/DDBJ whole genome shotgun (WGS) entry which is preliminary data.</text>
</comment>
<protein>
    <submittedName>
        <fullName evidence="2">Uncharacterized protein</fullName>
    </submittedName>
</protein>
<dbReference type="EMBL" id="RDQH01000340">
    <property type="protein sequence ID" value="RXH76386.1"/>
    <property type="molecule type" value="Genomic_DNA"/>
</dbReference>
<keyword evidence="3" id="KW-1185">Reference proteome</keyword>
<evidence type="ECO:0000256" key="1">
    <source>
        <dbReference type="SAM" id="MobiDB-lite"/>
    </source>
</evidence>
<accession>A0A498HYB9</accession>
<feature type="region of interest" description="Disordered" evidence="1">
    <location>
        <begin position="95"/>
        <end position="147"/>
    </location>
</feature>
<dbReference type="AlphaFoldDB" id="A0A498HYB9"/>
<sequence>MVPTGDEGADLPPDPAVHLDEQKNRPGILVLPQSDGVVRSDGDVGAVDERRPDVDVLVALVYRRDERRERDLLRTVGRVDVEPVVVDADLVVRVSGGDGDLEAGGEDVGGGGVEVEDGDVLEDEAGLGGLEDGPHDEDCDKEDEVED</sequence>
<dbReference type="Proteomes" id="UP000290289">
    <property type="component" value="Chromosome 14"/>
</dbReference>
<gene>
    <name evidence="2" type="ORF">DVH24_019274</name>
</gene>
<feature type="compositionally biased region" description="Acidic residues" evidence="1">
    <location>
        <begin position="114"/>
        <end position="125"/>
    </location>
</feature>
<proteinExistence type="predicted"/>